<reference evidence="2" key="1">
    <citation type="journal article" date="2024" name="IScience">
        <title>Strigolactones Initiate the Formation of Haustorium-like Structures in Castilleja.</title>
        <authorList>
            <person name="Buerger M."/>
            <person name="Peterson D."/>
            <person name="Chory J."/>
        </authorList>
    </citation>
    <scope>NUCLEOTIDE SEQUENCE [LARGE SCALE GENOMIC DNA]</scope>
</reference>
<evidence type="ECO:0000313" key="2">
    <source>
        <dbReference type="Proteomes" id="UP001632038"/>
    </source>
</evidence>
<organism evidence="1 2">
    <name type="scientific">Castilleja foliolosa</name>
    <dbReference type="NCBI Taxonomy" id="1961234"/>
    <lineage>
        <taxon>Eukaryota</taxon>
        <taxon>Viridiplantae</taxon>
        <taxon>Streptophyta</taxon>
        <taxon>Embryophyta</taxon>
        <taxon>Tracheophyta</taxon>
        <taxon>Spermatophyta</taxon>
        <taxon>Magnoliopsida</taxon>
        <taxon>eudicotyledons</taxon>
        <taxon>Gunneridae</taxon>
        <taxon>Pentapetalae</taxon>
        <taxon>asterids</taxon>
        <taxon>lamiids</taxon>
        <taxon>Lamiales</taxon>
        <taxon>Orobanchaceae</taxon>
        <taxon>Pedicularideae</taxon>
        <taxon>Castillejinae</taxon>
        <taxon>Castilleja</taxon>
    </lineage>
</organism>
<dbReference type="AlphaFoldDB" id="A0ABD3BPT9"/>
<protein>
    <submittedName>
        <fullName evidence="1">Uncharacterized protein</fullName>
    </submittedName>
</protein>
<gene>
    <name evidence="1" type="ORF">CASFOL_037384</name>
</gene>
<dbReference type="EMBL" id="JAVIJP010000078">
    <property type="protein sequence ID" value="KAL3618722.1"/>
    <property type="molecule type" value="Genomic_DNA"/>
</dbReference>
<sequence length="92" mass="10344">MSKVLKIVQLVRVLPEYSLLSGQPRRVGATRWNKSSTELCPINLPSWPINRPIRPITRQLDLYLISVILLEIEGTSGPYASESRISAIRSIS</sequence>
<comment type="caution">
    <text evidence="1">The sequence shown here is derived from an EMBL/GenBank/DDBJ whole genome shotgun (WGS) entry which is preliminary data.</text>
</comment>
<keyword evidence="2" id="KW-1185">Reference proteome</keyword>
<accession>A0ABD3BPT9</accession>
<proteinExistence type="predicted"/>
<dbReference type="Proteomes" id="UP001632038">
    <property type="component" value="Unassembled WGS sequence"/>
</dbReference>
<evidence type="ECO:0000313" key="1">
    <source>
        <dbReference type="EMBL" id="KAL3618722.1"/>
    </source>
</evidence>
<name>A0ABD3BPT9_9LAMI</name>